<comment type="caution">
    <text evidence="1">The sequence shown here is derived from an EMBL/GenBank/DDBJ whole genome shotgun (WGS) entry which is preliminary data.</text>
</comment>
<dbReference type="EMBL" id="JBBMEX010000010">
    <property type="protein sequence ID" value="MEQ2558292.1"/>
    <property type="molecule type" value="Genomic_DNA"/>
</dbReference>
<evidence type="ECO:0000313" key="1">
    <source>
        <dbReference type="EMBL" id="MEQ2558292.1"/>
    </source>
</evidence>
<gene>
    <name evidence="1" type="ORF">WMO43_10510</name>
</gene>
<keyword evidence="2" id="KW-1185">Reference proteome</keyword>
<name>A0ABV1HGY6_9FIRM</name>
<dbReference type="RefSeq" id="WP_353531131.1">
    <property type="nucleotide sequence ID" value="NZ_JBBMEX010000010.1"/>
</dbReference>
<evidence type="ECO:0000313" key="2">
    <source>
        <dbReference type="Proteomes" id="UP001454489"/>
    </source>
</evidence>
<sequence length="80" mass="8656">MREVQVSVSAVSGIGNQKFRSLCSGLWLRTKPVLIRHPDSGSTFPGRPVREFLILGQSVGTSILPLQSQQDSLTCTCGLL</sequence>
<dbReference type="Proteomes" id="UP001454489">
    <property type="component" value="Unassembled WGS sequence"/>
</dbReference>
<reference evidence="1 2" key="1">
    <citation type="submission" date="2024-03" db="EMBL/GenBank/DDBJ databases">
        <title>Human intestinal bacterial collection.</title>
        <authorList>
            <person name="Pauvert C."/>
            <person name="Hitch T.C.A."/>
            <person name="Clavel T."/>
        </authorList>
    </citation>
    <scope>NUCLEOTIDE SEQUENCE [LARGE SCALE GENOMIC DNA]</scope>
    <source>
        <strain evidence="1 2">CLA-AA-H185</strain>
    </source>
</reference>
<accession>A0ABV1HGY6</accession>
<protein>
    <submittedName>
        <fullName evidence="1">Uncharacterized protein</fullName>
    </submittedName>
</protein>
<proteinExistence type="predicted"/>
<organism evidence="1 2">
    <name type="scientific">Maccoyibacter intestinihominis</name>
    <dbReference type="NCBI Taxonomy" id="3133499"/>
    <lineage>
        <taxon>Bacteria</taxon>
        <taxon>Bacillati</taxon>
        <taxon>Bacillota</taxon>
        <taxon>Clostridia</taxon>
        <taxon>Lachnospirales</taxon>
        <taxon>Lachnospiraceae</taxon>
        <taxon>Maccoyibacter</taxon>
    </lineage>
</organism>